<keyword evidence="1" id="KW-0812">Transmembrane</keyword>
<evidence type="ECO:0000313" key="2">
    <source>
        <dbReference type="EMBL" id="JAE15650.1"/>
    </source>
</evidence>
<evidence type="ECO:0000256" key="1">
    <source>
        <dbReference type="SAM" id="Phobius"/>
    </source>
</evidence>
<dbReference type="AlphaFoldDB" id="A0A0A9FS25"/>
<feature type="transmembrane region" description="Helical" evidence="1">
    <location>
        <begin position="12"/>
        <end position="32"/>
    </location>
</feature>
<keyword evidence="1" id="KW-1133">Transmembrane helix</keyword>
<dbReference type="EMBL" id="GBRH01182246">
    <property type="protein sequence ID" value="JAE15650.1"/>
    <property type="molecule type" value="Transcribed_RNA"/>
</dbReference>
<protein>
    <submittedName>
        <fullName evidence="2">Uncharacterized protein</fullName>
    </submittedName>
</protein>
<keyword evidence="1" id="KW-0472">Membrane</keyword>
<proteinExistence type="predicted"/>
<organism evidence="2">
    <name type="scientific">Arundo donax</name>
    <name type="common">Giant reed</name>
    <name type="synonym">Donax arundinaceus</name>
    <dbReference type="NCBI Taxonomy" id="35708"/>
    <lineage>
        <taxon>Eukaryota</taxon>
        <taxon>Viridiplantae</taxon>
        <taxon>Streptophyta</taxon>
        <taxon>Embryophyta</taxon>
        <taxon>Tracheophyta</taxon>
        <taxon>Spermatophyta</taxon>
        <taxon>Magnoliopsida</taxon>
        <taxon>Liliopsida</taxon>
        <taxon>Poales</taxon>
        <taxon>Poaceae</taxon>
        <taxon>PACMAD clade</taxon>
        <taxon>Arundinoideae</taxon>
        <taxon>Arundineae</taxon>
        <taxon>Arundo</taxon>
    </lineage>
</organism>
<name>A0A0A9FS25_ARUDO</name>
<sequence>MSPQALDFYWNVFLVVAFTFTIFMAMYVPCVYP</sequence>
<accession>A0A0A9FS25</accession>
<reference evidence="2" key="1">
    <citation type="submission" date="2014-09" db="EMBL/GenBank/DDBJ databases">
        <authorList>
            <person name="Magalhaes I.L.F."/>
            <person name="Oliveira U."/>
            <person name="Santos F.R."/>
            <person name="Vidigal T.H.D.A."/>
            <person name="Brescovit A.D."/>
            <person name="Santos A.J."/>
        </authorList>
    </citation>
    <scope>NUCLEOTIDE SEQUENCE</scope>
    <source>
        <tissue evidence="2">Shoot tissue taken approximately 20 cm above the soil surface</tissue>
    </source>
</reference>
<reference evidence="2" key="2">
    <citation type="journal article" date="2015" name="Data Brief">
        <title>Shoot transcriptome of the giant reed, Arundo donax.</title>
        <authorList>
            <person name="Barrero R.A."/>
            <person name="Guerrero F.D."/>
            <person name="Moolhuijzen P."/>
            <person name="Goolsby J.A."/>
            <person name="Tidwell J."/>
            <person name="Bellgard S.E."/>
            <person name="Bellgard M.I."/>
        </authorList>
    </citation>
    <scope>NUCLEOTIDE SEQUENCE</scope>
    <source>
        <tissue evidence="2">Shoot tissue taken approximately 20 cm above the soil surface</tissue>
    </source>
</reference>